<dbReference type="CDD" id="cd07990">
    <property type="entry name" value="LPLAT_LCLAT1-like"/>
    <property type="match status" value="1"/>
</dbReference>
<sequence length="304" mass="34639">MLKAFPAPLLGFVTFALLLANTLFWVPILLVFAAIKLVLPMRGVRQALDPVLVWIAETWIASNSAWMTHLHRTQWDVQGIEGLRPDDWYLVNSNHQCAADIFVLQHLLNRRIPLLKFFIKQQLIWMPVIGLAWWALDFPFMRRHSEAYLKKHPEMRAKDQESTRRACAKFALIPTSVTNFMEGTRFTPAKHARQLSPYRYLLKPKAGGVALALNAMGDKFHSILAVTIVYPDGIPGFWTFLCGGMRRVIVRVRSLPIPSALLQGDYGNDPAFREAFSAWVQQVWRDKDAQIAELLAAAKPTRSH</sequence>
<feature type="transmembrane region" description="Helical" evidence="1">
    <location>
        <begin position="12"/>
        <end position="35"/>
    </location>
</feature>
<dbReference type="NCBIfam" id="NF010621">
    <property type="entry name" value="PRK14014.1"/>
    <property type="match status" value="1"/>
</dbReference>
<evidence type="ECO:0000313" key="4">
    <source>
        <dbReference type="Proteomes" id="UP000260665"/>
    </source>
</evidence>
<dbReference type="AlphaFoldDB" id="A0A3E1RHV6"/>
<organism evidence="3 4">
    <name type="scientific">Rhodoferax lacus</name>
    <dbReference type="NCBI Taxonomy" id="2184758"/>
    <lineage>
        <taxon>Bacteria</taxon>
        <taxon>Pseudomonadati</taxon>
        <taxon>Pseudomonadota</taxon>
        <taxon>Betaproteobacteria</taxon>
        <taxon>Burkholderiales</taxon>
        <taxon>Comamonadaceae</taxon>
        <taxon>Rhodoferax</taxon>
    </lineage>
</organism>
<dbReference type="Proteomes" id="UP000260665">
    <property type="component" value="Unassembled WGS sequence"/>
</dbReference>
<protein>
    <submittedName>
        <fullName evidence="3">Acyltransferase</fullName>
    </submittedName>
</protein>
<keyword evidence="4" id="KW-1185">Reference proteome</keyword>
<keyword evidence="1" id="KW-1133">Transmembrane helix</keyword>
<keyword evidence="3" id="KW-0012">Acyltransferase</keyword>
<dbReference type="Pfam" id="PF01553">
    <property type="entry name" value="Acyltransferase"/>
    <property type="match status" value="1"/>
</dbReference>
<feature type="domain" description="Phospholipid/glycerol acyltransferase" evidence="2">
    <location>
        <begin position="89"/>
        <end position="231"/>
    </location>
</feature>
<dbReference type="SUPFAM" id="SSF69593">
    <property type="entry name" value="Glycerol-3-phosphate (1)-acyltransferase"/>
    <property type="match status" value="1"/>
</dbReference>
<feature type="transmembrane region" description="Helical" evidence="1">
    <location>
        <begin position="117"/>
        <end position="136"/>
    </location>
</feature>
<gene>
    <name evidence="3" type="ORF">DIC66_01070</name>
</gene>
<evidence type="ECO:0000256" key="1">
    <source>
        <dbReference type="SAM" id="Phobius"/>
    </source>
</evidence>
<dbReference type="PANTHER" id="PTHR10983">
    <property type="entry name" value="1-ACYLGLYCEROL-3-PHOSPHATE ACYLTRANSFERASE-RELATED"/>
    <property type="match status" value="1"/>
</dbReference>
<keyword evidence="3" id="KW-0808">Transferase</keyword>
<dbReference type="RefSeq" id="WP_117174094.1">
    <property type="nucleotide sequence ID" value="NZ_QFZK01000001.1"/>
</dbReference>
<dbReference type="SMART" id="SM00563">
    <property type="entry name" value="PlsC"/>
    <property type="match status" value="1"/>
</dbReference>
<dbReference type="OrthoDB" id="319710at2"/>
<keyword evidence="1" id="KW-0472">Membrane</keyword>
<accession>A0A3E1RHV6</accession>
<dbReference type="InterPro" id="IPR002123">
    <property type="entry name" value="Plipid/glycerol_acylTrfase"/>
</dbReference>
<comment type="caution">
    <text evidence="3">The sequence shown here is derived from an EMBL/GenBank/DDBJ whole genome shotgun (WGS) entry which is preliminary data.</text>
</comment>
<dbReference type="GO" id="GO:0016746">
    <property type="term" value="F:acyltransferase activity"/>
    <property type="evidence" value="ECO:0007669"/>
    <property type="project" value="UniProtKB-KW"/>
</dbReference>
<evidence type="ECO:0000259" key="2">
    <source>
        <dbReference type="SMART" id="SM00563"/>
    </source>
</evidence>
<dbReference type="EMBL" id="QFZK01000001">
    <property type="protein sequence ID" value="RFO98986.1"/>
    <property type="molecule type" value="Genomic_DNA"/>
</dbReference>
<name>A0A3E1RHV6_9BURK</name>
<keyword evidence="1" id="KW-0812">Transmembrane</keyword>
<dbReference type="PANTHER" id="PTHR10983:SF16">
    <property type="entry name" value="LYSOCARDIOLIPIN ACYLTRANSFERASE 1"/>
    <property type="match status" value="1"/>
</dbReference>
<reference evidence="3 4" key="1">
    <citation type="submission" date="2018-05" db="EMBL/GenBank/DDBJ databases">
        <title>Rhodoferax soyangensis sp.nov., isolated from an oligotrophic freshwater lake.</title>
        <authorList>
            <person name="Park M."/>
        </authorList>
    </citation>
    <scope>NUCLEOTIDE SEQUENCE [LARGE SCALE GENOMIC DNA]</scope>
    <source>
        <strain evidence="3 4">IMCC26218</strain>
    </source>
</reference>
<proteinExistence type="predicted"/>
<evidence type="ECO:0000313" key="3">
    <source>
        <dbReference type="EMBL" id="RFO98986.1"/>
    </source>
</evidence>